<dbReference type="AlphaFoldDB" id="A0A7M2YZF7"/>
<evidence type="ECO:0000256" key="3">
    <source>
        <dbReference type="ARBA" id="ARBA00023172"/>
    </source>
</evidence>
<sequence length="358" mass="39960">MRRKACIVRRGSSWAVKQPLPHGRYRWQTVGSRKRDAELLRDEINRRIALGAAYPARAQTFGEFTATWLERYAQRVRPATLASCHGSLKHLSVFDGWQLETIRAADVEDHVFAVARGAPRSAELMLDTLKMILRAAKERGQVIDEAALRVRPPRRERSEMRFLGWPQVDDLASETVEPFGNLIRFACLTGLRQGELFALRERTIDLAAGRLLVEAGAREGKIVPTKTSAGRRNVHFSARALLVLRKQLEARTNNELGLVFPTPGGAVWRKDNFMARIFRPAVARAGLAPLRFHDLRHTYAALMVAAGAHPKLLQAQLGHTSINVTLNTYGHLFPDAFADVGDALDRLVRGQANRATGT</sequence>
<reference evidence="8" key="2">
    <citation type="journal article" date="2019" name="MicrobiologyOpen">
        <title>High-quality draft genome sequence of Gaiella occulta isolated from a 150 meter deep mineral water borehole and comparison with the genome sequences of other deep-branching lineages of the phylum Actinobacteria.</title>
        <authorList>
            <person name="Severino R."/>
            <person name="Froufe H.J.C."/>
            <person name="Barroso C."/>
            <person name="Albuquerque L."/>
            <person name="Lobo-da-Cunha A."/>
            <person name="da Costa M.S."/>
            <person name="Egas C."/>
        </authorList>
    </citation>
    <scope>NUCLEOTIDE SEQUENCE [LARGE SCALE GENOMIC DNA]</scope>
    <source>
        <strain evidence="8">F2-233</strain>
    </source>
</reference>
<keyword evidence="3" id="KW-0233">DNA recombination</keyword>
<accession>A0A7M2YZF7</accession>
<dbReference type="EMBL" id="QQZY01000003">
    <property type="protein sequence ID" value="RDI74887.1"/>
    <property type="molecule type" value="Genomic_DNA"/>
</dbReference>
<dbReference type="SUPFAM" id="SSF56349">
    <property type="entry name" value="DNA breaking-rejoining enzymes"/>
    <property type="match status" value="1"/>
</dbReference>
<dbReference type="PANTHER" id="PTHR30349">
    <property type="entry name" value="PHAGE INTEGRASE-RELATED"/>
    <property type="match status" value="1"/>
</dbReference>
<evidence type="ECO:0000259" key="5">
    <source>
        <dbReference type="PROSITE" id="PS51898"/>
    </source>
</evidence>
<dbReference type="InterPro" id="IPR002104">
    <property type="entry name" value="Integrase_catalytic"/>
</dbReference>
<evidence type="ECO:0000259" key="6">
    <source>
        <dbReference type="PROSITE" id="PS51900"/>
    </source>
</evidence>
<dbReference type="RefSeq" id="WP_181813499.1">
    <property type="nucleotide sequence ID" value="NZ_QQZY01000003.1"/>
</dbReference>
<evidence type="ECO:0000256" key="2">
    <source>
        <dbReference type="ARBA" id="ARBA00023125"/>
    </source>
</evidence>
<name>A0A7M2YZF7_9ACTN</name>
<dbReference type="PROSITE" id="PS51898">
    <property type="entry name" value="TYR_RECOMBINASE"/>
    <property type="match status" value="1"/>
</dbReference>
<dbReference type="InterPro" id="IPR010998">
    <property type="entry name" value="Integrase_recombinase_N"/>
</dbReference>
<keyword evidence="8" id="KW-1185">Reference proteome</keyword>
<feature type="domain" description="Tyr recombinase" evidence="5">
    <location>
        <begin position="158"/>
        <end position="342"/>
    </location>
</feature>
<proteinExistence type="inferred from homology"/>
<comment type="caution">
    <text evidence="7">The sequence shown here is derived from an EMBL/GenBank/DDBJ whole genome shotgun (WGS) entry which is preliminary data.</text>
</comment>
<evidence type="ECO:0000256" key="1">
    <source>
        <dbReference type="ARBA" id="ARBA00008857"/>
    </source>
</evidence>
<evidence type="ECO:0000313" key="8">
    <source>
        <dbReference type="Proteomes" id="UP000254134"/>
    </source>
</evidence>
<evidence type="ECO:0000256" key="4">
    <source>
        <dbReference type="PROSITE-ProRule" id="PRU01248"/>
    </source>
</evidence>
<dbReference type="GO" id="GO:0015074">
    <property type="term" value="P:DNA integration"/>
    <property type="evidence" value="ECO:0007669"/>
    <property type="project" value="InterPro"/>
</dbReference>
<dbReference type="PANTHER" id="PTHR30349:SF64">
    <property type="entry name" value="PROPHAGE INTEGRASE INTD-RELATED"/>
    <property type="match status" value="1"/>
</dbReference>
<dbReference type="InterPro" id="IPR044068">
    <property type="entry name" value="CB"/>
</dbReference>
<dbReference type="InterPro" id="IPR011010">
    <property type="entry name" value="DNA_brk_join_enz"/>
</dbReference>
<dbReference type="InterPro" id="IPR050090">
    <property type="entry name" value="Tyrosine_recombinase_XerCD"/>
</dbReference>
<dbReference type="InterPro" id="IPR013762">
    <property type="entry name" value="Integrase-like_cat_sf"/>
</dbReference>
<dbReference type="Proteomes" id="UP000254134">
    <property type="component" value="Unassembled WGS sequence"/>
</dbReference>
<dbReference type="Gene3D" id="1.10.150.130">
    <property type="match status" value="1"/>
</dbReference>
<comment type="similarity">
    <text evidence="1">Belongs to the 'phage' integrase family.</text>
</comment>
<dbReference type="GO" id="GO:0003677">
    <property type="term" value="F:DNA binding"/>
    <property type="evidence" value="ECO:0007669"/>
    <property type="project" value="UniProtKB-UniRule"/>
</dbReference>
<reference evidence="7 8" key="1">
    <citation type="submission" date="2018-07" db="EMBL/GenBank/DDBJ databases">
        <title>High-quality-draft genome sequence of Gaiella occulta.</title>
        <authorList>
            <person name="Severino R."/>
            <person name="Froufe H.J.C."/>
            <person name="Rainey F.A."/>
            <person name="Barroso C."/>
            <person name="Albuquerque L."/>
            <person name="Lobo-Da-Cunha A."/>
            <person name="Da Costa M.S."/>
            <person name="Egas C."/>
        </authorList>
    </citation>
    <scope>NUCLEOTIDE SEQUENCE [LARGE SCALE GENOMIC DNA]</scope>
    <source>
        <strain evidence="7 8">F2-233</strain>
    </source>
</reference>
<organism evidence="7 8">
    <name type="scientific">Gaiella occulta</name>
    <dbReference type="NCBI Taxonomy" id="1002870"/>
    <lineage>
        <taxon>Bacteria</taxon>
        <taxon>Bacillati</taxon>
        <taxon>Actinomycetota</taxon>
        <taxon>Thermoleophilia</taxon>
        <taxon>Gaiellales</taxon>
        <taxon>Gaiellaceae</taxon>
        <taxon>Gaiella</taxon>
    </lineage>
</organism>
<protein>
    <submittedName>
        <fullName evidence="7">Phage integrase-type protein</fullName>
    </submittedName>
</protein>
<dbReference type="Gene3D" id="1.10.443.10">
    <property type="entry name" value="Intergrase catalytic core"/>
    <property type="match status" value="1"/>
</dbReference>
<gene>
    <name evidence="7" type="ORF">Gocc_1776</name>
</gene>
<dbReference type="CDD" id="cd01189">
    <property type="entry name" value="INT_ICEBs1_C_like"/>
    <property type="match status" value="1"/>
</dbReference>
<dbReference type="GO" id="GO:0006310">
    <property type="term" value="P:DNA recombination"/>
    <property type="evidence" value="ECO:0007669"/>
    <property type="project" value="UniProtKB-KW"/>
</dbReference>
<dbReference type="Pfam" id="PF00589">
    <property type="entry name" value="Phage_integrase"/>
    <property type="match status" value="1"/>
</dbReference>
<feature type="domain" description="Core-binding (CB)" evidence="6">
    <location>
        <begin position="59"/>
        <end position="137"/>
    </location>
</feature>
<keyword evidence="2 4" id="KW-0238">DNA-binding</keyword>
<dbReference type="PROSITE" id="PS51900">
    <property type="entry name" value="CB"/>
    <property type="match status" value="1"/>
</dbReference>
<evidence type="ECO:0000313" key="7">
    <source>
        <dbReference type="EMBL" id="RDI74887.1"/>
    </source>
</evidence>